<dbReference type="SUPFAM" id="SSF158446">
    <property type="entry name" value="IVS-encoded protein-like"/>
    <property type="match status" value="1"/>
</dbReference>
<dbReference type="InterPro" id="IPR012657">
    <property type="entry name" value="23S_rRNA-intervening_sequence"/>
</dbReference>
<dbReference type="Gene3D" id="1.20.1440.60">
    <property type="entry name" value="23S rRNA-intervening sequence"/>
    <property type="match status" value="1"/>
</dbReference>
<dbReference type="CDD" id="cd16377">
    <property type="entry name" value="23S_rRNA_IVP_like"/>
    <property type="match status" value="1"/>
</dbReference>
<name>A0A2M8G149_9BACT</name>
<dbReference type="EMBL" id="PFQX01000042">
    <property type="protein sequence ID" value="PJC65375.1"/>
    <property type="molecule type" value="Genomic_DNA"/>
</dbReference>
<gene>
    <name evidence="1" type="ORF">CO020_01035</name>
</gene>
<dbReference type="NCBIfam" id="TIGR02436">
    <property type="entry name" value="four helix bundle protein"/>
    <property type="match status" value="1"/>
</dbReference>
<accession>A0A2M8G149</accession>
<reference evidence="2" key="1">
    <citation type="submission" date="2017-09" db="EMBL/GenBank/DDBJ databases">
        <title>Depth-based differentiation of microbial function through sediment-hosted aquifers and enrichment of novel symbionts in the deep terrestrial subsurface.</title>
        <authorList>
            <person name="Probst A.J."/>
            <person name="Ladd B."/>
            <person name="Jarett J.K."/>
            <person name="Geller-Mcgrath D.E."/>
            <person name="Sieber C.M.K."/>
            <person name="Emerson J.B."/>
            <person name="Anantharaman K."/>
            <person name="Thomas B.C."/>
            <person name="Malmstrom R."/>
            <person name="Stieglmeier M."/>
            <person name="Klingl A."/>
            <person name="Woyke T."/>
            <person name="Ryan C.M."/>
            <person name="Banfield J.F."/>
        </authorList>
    </citation>
    <scope>NUCLEOTIDE SEQUENCE [LARGE SCALE GENOMIC DNA]</scope>
</reference>
<sequence>MLNSYKELTVWQKSIDLILEIYRLTDNFPRSELYGLTSQMRRAAVSIPSNIAEGYSRRHRQEYIQFIKVAFGSGAELETQIIIAKRLGFTSGFKVEGAENLLSEVMKMLNKLVTTLDPSR</sequence>
<organism evidence="1 2">
    <name type="scientific">Candidatus Colwellbacteria bacterium CG_4_9_14_0_2_um_filter_50_12</name>
    <dbReference type="NCBI Taxonomy" id="1974538"/>
    <lineage>
        <taxon>Bacteria</taxon>
        <taxon>Candidatus Colwelliibacteriota</taxon>
    </lineage>
</organism>
<proteinExistence type="predicted"/>
<evidence type="ECO:0000313" key="2">
    <source>
        <dbReference type="Proteomes" id="UP000229674"/>
    </source>
</evidence>
<comment type="caution">
    <text evidence="1">The sequence shown here is derived from an EMBL/GenBank/DDBJ whole genome shotgun (WGS) entry which is preliminary data.</text>
</comment>
<dbReference type="PANTHER" id="PTHR38471:SF2">
    <property type="entry name" value="FOUR HELIX BUNDLE PROTEIN"/>
    <property type="match status" value="1"/>
</dbReference>
<dbReference type="PANTHER" id="PTHR38471">
    <property type="entry name" value="FOUR HELIX BUNDLE PROTEIN"/>
    <property type="match status" value="1"/>
</dbReference>
<dbReference type="Pfam" id="PF05635">
    <property type="entry name" value="23S_rRNA_IVP"/>
    <property type="match status" value="1"/>
</dbReference>
<dbReference type="NCBIfam" id="NF008911">
    <property type="entry name" value="PRK12275.1-2"/>
    <property type="match status" value="1"/>
</dbReference>
<evidence type="ECO:0000313" key="1">
    <source>
        <dbReference type="EMBL" id="PJC65375.1"/>
    </source>
</evidence>
<dbReference type="AlphaFoldDB" id="A0A2M8G149"/>
<dbReference type="Proteomes" id="UP000229674">
    <property type="component" value="Unassembled WGS sequence"/>
</dbReference>
<protein>
    <submittedName>
        <fullName evidence="1">Four helix bundle protein</fullName>
    </submittedName>
</protein>
<dbReference type="InterPro" id="IPR036583">
    <property type="entry name" value="23S_rRNA_IVS_sf"/>
</dbReference>